<keyword evidence="9" id="KW-0539">Nucleus</keyword>
<keyword evidence="7" id="KW-0805">Transcription regulation</keyword>
<dbReference type="Gene3D" id="3.40.800.20">
    <property type="entry name" value="Histone deacetylase domain"/>
    <property type="match status" value="1"/>
</dbReference>
<keyword evidence="6" id="KW-0156">Chromatin regulator</keyword>
<dbReference type="AlphaFoldDB" id="A0A8H7W306"/>
<dbReference type="PANTHER" id="PTHR10625:SF5">
    <property type="entry name" value="HISTONE DEACETYLASE"/>
    <property type="match status" value="1"/>
</dbReference>
<dbReference type="GO" id="GO:0141221">
    <property type="term" value="F:histone deacetylase activity, hydrolytic mechanism"/>
    <property type="evidence" value="ECO:0007669"/>
    <property type="project" value="UniProtKB-EC"/>
</dbReference>
<evidence type="ECO:0000259" key="12">
    <source>
        <dbReference type="Pfam" id="PF00850"/>
    </source>
</evidence>
<comment type="caution">
    <text evidence="13">The sequence shown here is derived from an EMBL/GenBank/DDBJ whole genome shotgun (WGS) entry which is preliminary data.</text>
</comment>
<evidence type="ECO:0000256" key="1">
    <source>
        <dbReference type="ARBA" id="ARBA00004123"/>
    </source>
</evidence>
<reference evidence="13" key="1">
    <citation type="submission" date="2021-01" db="EMBL/GenBank/DDBJ databases">
        <title>Metabolic potential, ecology and presence of endohyphal bacteria is reflected in genomic diversity of Mucoromycotina.</title>
        <authorList>
            <person name="Muszewska A."/>
            <person name="Okrasinska A."/>
            <person name="Steczkiewicz K."/>
            <person name="Drgas O."/>
            <person name="Orlowska M."/>
            <person name="Perlinska-Lenart U."/>
            <person name="Aleksandrzak-Piekarczyk T."/>
            <person name="Szatraj K."/>
            <person name="Zielenkiewicz U."/>
            <person name="Pilsyk S."/>
            <person name="Malc E."/>
            <person name="Mieczkowski P."/>
            <person name="Kruszewska J.S."/>
            <person name="Biernat P."/>
            <person name="Pawlowska J."/>
        </authorList>
    </citation>
    <scope>NUCLEOTIDE SEQUENCE</scope>
    <source>
        <strain evidence="13">WA0000018081</strain>
    </source>
</reference>
<name>A0A8H7W306_9FUNG</name>
<dbReference type="InterPro" id="IPR037138">
    <property type="entry name" value="His_deacetylse_dom_sf"/>
</dbReference>
<keyword evidence="5" id="KW-0378">Hydrolase</keyword>
<evidence type="ECO:0000256" key="4">
    <source>
        <dbReference type="ARBA" id="ARBA00022491"/>
    </source>
</evidence>
<dbReference type="InterPro" id="IPR023696">
    <property type="entry name" value="Ureohydrolase_dom_sf"/>
</dbReference>
<dbReference type="PRINTS" id="PR01270">
    <property type="entry name" value="HDASUPER"/>
</dbReference>
<dbReference type="FunFam" id="3.40.800.20:FF:000005">
    <property type="entry name" value="histone deacetylase 6"/>
    <property type="match status" value="1"/>
</dbReference>
<organism evidence="13 14">
    <name type="scientific">Thamnidium elegans</name>
    <dbReference type="NCBI Taxonomy" id="101142"/>
    <lineage>
        <taxon>Eukaryota</taxon>
        <taxon>Fungi</taxon>
        <taxon>Fungi incertae sedis</taxon>
        <taxon>Mucoromycota</taxon>
        <taxon>Mucoromycotina</taxon>
        <taxon>Mucoromycetes</taxon>
        <taxon>Mucorales</taxon>
        <taxon>Mucorineae</taxon>
        <taxon>Mucoraceae</taxon>
        <taxon>Thamnidium</taxon>
    </lineage>
</organism>
<dbReference type="GO" id="GO:0040029">
    <property type="term" value="P:epigenetic regulation of gene expression"/>
    <property type="evidence" value="ECO:0007669"/>
    <property type="project" value="TreeGrafter"/>
</dbReference>
<evidence type="ECO:0000256" key="9">
    <source>
        <dbReference type="ARBA" id="ARBA00023242"/>
    </source>
</evidence>
<gene>
    <name evidence="13" type="ORF">INT48_002610</name>
</gene>
<dbReference type="EMBL" id="JAEPRE010000001">
    <property type="protein sequence ID" value="KAG2238043.1"/>
    <property type="molecule type" value="Genomic_DNA"/>
</dbReference>
<feature type="region of interest" description="Disordered" evidence="11">
    <location>
        <begin position="233"/>
        <end position="256"/>
    </location>
</feature>
<evidence type="ECO:0000256" key="7">
    <source>
        <dbReference type="ARBA" id="ARBA00023015"/>
    </source>
</evidence>
<dbReference type="Pfam" id="PF00850">
    <property type="entry name" value="Hist_deacetyl"/>
    <property type="match status" value="1"/>
</dbReference>
<dbReference type="EC" id="3.5.1.98" evidence="3"/>
<feature type="region of interest" description="Disordered" evidence="11">
    <location>
        <begin position="1"/>
        <end position="35"/>
    </location>
</feature>
<evidence type="ECO:0000313" key="14">
    <source>
        <dbReference type="Proteomes" id="UP000613177"/>
    </source>
</evidence>
<evidence type="ECO:0000256" key="10">
    <source>
        <dbReference type="ARBA" id="ARBA00048287"/>
    </source>
</evidence>
<dbReference type="PANTHER" id="PTHR10625">
    <property type="entry name" value="HISTONE DEACETYLASE HDAC1-RELATED"/>
    <property type="match status" value="1"/>
</dbReference>
<sequence>MKRTSEKESSPSLKKTKTEHGESSQSKLIIPAKSNYEKRESKNNLIASMIQPKPVPEPIVLSSDDEDDIIMQKNVLAESLNDSETNTISTGQKKDIIVPKVGETILNKLNTATERASITPIPETVASAMDISNLDDDEDDNDAFVDANANSPFATASSFADDMSEVDELRSDSEIDEADEKEKHEKVDETEEEEKVNEVAQATSAINNDEKENKDAMEVCDDTIQISSDITENTNKNEESEATEATTKSMESSDDVTEVNAVKTALVQDENEIVDIESMDISEGNIEPSNKVEHVNNTSANIISTSSNRPVREHASKVKTYNDIANSIDPTKLTYVSSDDDDDSKPPTIILARKPTKPRASPTKTMRPSVILSKFTKELTSRRQLKTGFVYDTAMSYHATPNPMEIHPEDPRRIFKIFNILEQHGILRECRRIVSRRATKQEILLVHNIIHYRKLRDTEDLKCRSDYMAMENDYDSIYLNSNSFESALYAVGSLINLMEAVINDTVKNAFAIIRPPGHHAEADMPMGFCLFNNVAIATRSCQQKLGVKKVLIVDWDVHFGNGTQVIFSEDPDVLYISLHRFEDALFYPSDNKGSASYTGYGKGIGKTVNVPWPCPGMTDADYLYAFWEVIMPIAMEFSPDVVVVSAGFDAAINDPIGKCNVTPAGYGQMTHMLKSLAHGKLVIALEGGYDLNSIAVSALACMNVLLGDSPEPIDSNLTPKKECIETIAEVKKVQQKYWNCLSEVN</sequence>
<protein>
    <recommendedName>
        <fullName evidence="3">histone deacetylase</fullName>
        <ecNumber evidence="3">3.5.1.98</ecNumber>
    </recommendedName>
</protein>
<dbReference type="InterPro" id="IPR000286">
    <property type="entry name" value="HDACs"/>
</dbReference>
<dbReference type="GO" id="GO:0000118">
    <property type="term" value="C:histone deacetylase complex"/>
    <property type="evidence" value="ECO:0007669"/>
    <property type="project" value="TreeGrafter"/>
</dbReference>
<evidence type="ECO:0000256" key="5">
    <source>
        <dbReference type="ARBA" id="ARBA00022801"/>
    </source>
</evidence>
<proteinExistence type="inferred from homology"/>
<feature type="domain" description="Histone deacetylase" evidence="12">
    <location>
        <begin position="407"/>
        <end position="704"/>
    </location>
</feature>
<feature type="region of interest" description="Disordered" evidence="11">
    <location>
        <begin position="133"/>
        <end position="199"/>
    </location>
</feature>
<dbReference type="InterPro" id="IPR023801">
    <property type="entry name" value="His_deacetylse_dom"/>
</dbReference>
<evidence type="ECO:0000256" key="8">
    <source>
        <dbReference type="ARBA" id="ARBA00023163"/>
    </source>
</evidence>
<keyword evidence="4" id="KW-0678">Repressor</keyword>
<evidence type="ECO:0000313" key="13">
    <source>
        <dbReference type="EMBL" id="KAG2238043.1"/>
    </source>
</evidence>
<comment type="subcellular location">
    <subcellularLocation>
        <location evidence="1">Nucleus</location>
    </subcellularLocation>
</comment>
<evidence type="ECO:0000256" key="3">
    <source>
        <dbReference type="ARBA" id="ARBA00012111"/>
    </source>
</evidence>
<evidence type="ECO:0000256" key="6">
    <source>
        <dbReference type="ARBA" id="ARBA00022853"/>
    </source>
</evidence>
<dbReference type="Proteomes" id="UP000613177">
    <property type="component" value="Unassembled WGS sequence"/>
</dbReference>
<comment type="similarity">
    <text evidence="2">Belongs to the histone deacetylase family. HD type 2 subfamily.</text>
</comment>
<evidence type="ECO:0000256" key="2">
    <source>
        <dbReference type="ARBA" id="ARBA00007738"/>
    </source>
</evidence>
<dbReference type="SUPFAM" id="SSF52768">
    <property type="entry name" value="Arginase/deacetylase"/>
    <property type="match status" value="1"/>
</dbReference>
<feature type="compositionally biased region" description="Acidic residues" evidence="11">
    <location>
        <begin position="133"/>
        <end position="143"/>
    </location>
</feature>
<accession>A0A8H7W306</accession>
<keyword evidence="14" id="KW-1185">Reference proteome</keyword>
<evidence type="ECO:0000256" key="11">
    <source>
        <dbReference type="SAM" id="MobiDB-lite"/>
    </source>
</evidence>
<comment type="catalytic activity">
    <reaction evidence="10">
        <text>N(6)-acetyl-L-lysyl-[histone] + H2O = L-lysyl-[histone] + acetate</text>
        <dbReference type="Rhea" id="RHEA:58196"/>
        <dbReference type="Rhea" id="RHEA-COMP:9845"/>
        <dbReference type="Rhea" id="RHEA-COMP:11338"/>
        <dbReference type="ChEBI" id="CHEBI:15377"/>
        <dbReference type="ChEBI" id="CHEBI:29969"/>
        <dbReference type="ChEBI" id="CHEBI:30089"/>
        <dbReference type="ChEBI" id="CHEBI:61930"/>
        <dbReference type="EC" id="3.5.1.98"/>
    </reaction>
</comment>
<keyword evidence="8" id="KW-0804">Transcription</keyword>